<dbReference type="EMBL" id="VICG01000011">
    <property type="protein sequence ID" value="KAA8567181.1"/>
    <property type="molecule type" value="Genomic_DNA"/>
</dbReference>
<dbReference type="Gene3D" id="1.20.225.20">
    <property type="entry name" value="Ub domain-containing protein, DC-UbP/UBTD2, N-terminal domain"/>
    <property type="match status" value="1"/>
</dbReference>
<dbReference type="AlphaFoldDB" id="A0A5M9JD32"/>
<dbReference type="PANTHER" id="PTHR13609">
    <property type="entry name" value="UBIQUITIN DOMAIN CONTAINING 1 PROTEIN-RELATED"/>
    <property type="match status" value="1"/>
</dbReference>
<name>A0A5M9JD32_MONFR</name>
<accession>A0A5M9JD32</accession>
<evidence type="ECO:0000256" key="1">
    <source>
        <dbReference type="SAM" id="MobiDB-lite"/>
    </source>
</evidence>
<proteinExistence type="predicted"/>
<protein>
    <recommendedName>
        <fullName evidence="2">DC-UbP/UBTD2 N-terminal domain-containing protein</fullName>
    </recommendedName>
</protein>
<feature type="region of interest" description="Disordered" evidence="1">
    <location>
        <begin position="1"/>
        <end position="63"/>
    </location>
</feature>
<evidence type="ECO:0000313" key="3">
    <source>
        <dbReference type="EMBL" id="KAA8567181.1"/>
    </source>
</evidence>
<dbReference type="Proteomes" id="UP000322873">
    <property type="component" value="Unassembled WGS sequence"/>
</dbReference>
<evidence type="ECO:0000259" key="2">
    <source>
        <dbReference type="Pfam" id="PF16455"/>
    </source>
</evidence>
<sequence>MGCCLSRPRISEYAPGAASSSQAIAASSRPQSQSGPARPSTNASTNSNPPPRHHRRVPLNEHINKPLRPHVWMSGSKTWTRREIDRARTEFFDTRVTGRPEIWQAIKASLEVLWKGGDAGEDDGGLGTAQMILNAAEITLPDGDMAVRGCFDSSGVHYPVPEHVVSDPANLLDDAVVPATGKSDDEGDLVEESDEVDEEALRRRETKGKAKAKEMIAVKARFQHGINGDIVFKVGKNDSVRFLVREITRKLELSPPKYVGINYMGRLLKENASLSAQGWEEGHIVNAWVLESRPSICAGLMKVHIISGSEMTNWSQASCFFFGQYPHGWCYRNRHQWTMRANLGWNISRLPAYSFIHQRPVYGFFFPFLYYPRLHIQRIAYLPI</sequence>
<keyword evidence="4" id="KW-1185">Reference proteome</keyword>
<feature type="domain" description="DC-UbP/UBTD2 N-terminal" evidence="2">
    <location>
        <begin position="64"/>
        <end position="174"/>
    </location>
</feature>
<feature type="compositionally biased region" description="Low complexity" evidence="1">
    <location>
        <begin position="17"/>
        <end position="34"/>
    </location>
</feature>
<reference evidence="3 4" key="1">
    <citation type="submission" date="2019-06" db="EMBL/GenBank/DDBJ databases">
        <title>Genome Sequence of the Brown Rot Fungal Pathogen Monilinia fructicola.</title>
        <authorList>
            <person name="De Miccolis Angelini R.M."/>
            <person name="Landi L."/>
            <person name="Abate D."/>
            <person name="Pollastro S."/>
            <person name="Romanazzi G."/>
            <person name="Faretra F."/>
        </authorList>
    </citation>
    <scope>NUCLEOTIDE SEQUENCE [LARGE SCALE GENOMIC DNA]</scope>
    <source>
        <strain evidence="3 4">Mfrc123</strain>
    </source>
</reference>
<comment type="caution">
    <text evidence="3">The sequence shown here is derived from an EMBL/GenBank/DDBJ whole genome shotgun (WGS) entry which is preliminary data.</text>
</comment>
<dbReference type="InterPro" id="IPR029071">
    <property type="entry name" value="Ubiquitin-like_domsf"/>
</dbReference>
<dbReference type="SUPFAM" id="SSF54236">
    <property type="entry name" value="Ubiquitin-like"/>
    <property type="match status" value="1"/>
</dbReference>
<dbReference type="Pfam" id="PF16455">
    <property type="entry name" value="UBD"/>
    <property type="match status" value="1"/>
</dbReference>
<evidence type="ECO:0000313" key="4">
    <source>
        <dbReference type="Proteomes" id="UP000322873"/>
    </source>
</evidence>
<gene>
    <name evidence="3" type="ORF">EYC84_010238</name>
</gene>
<dbReference type="InterPro" id="IPR038169">
    <property type="entry name" value="DC-UbP/UBTD2_N_sf"/>
</dbReference>
<dbReference type="InterPro" id="IPR032752">
    <property type="entry name" value="DC-UbP/UBTD2_N"/>
</dbReference>
<organism evidence="3 4">
    <name type="scientific">Monilinia fructicola</name>
    <name type="common">Brown rot fungus</name>
    <name type="synonym">Ciboria fructicola</name>
    <dbReference type="NCBI Taxonomy" id="38448"/>
    <lineage>
        <taxon>Eukaryota</taxon>
        <taxon>Fungi</taxon>
        <taxon>Dikarya</taxon>
        <taxon>Ascomycota</taxon>
        <taxon>Pezizomycotina</taxon>
        <taxon>Leotiomycetes</taxon>
        <taxon>Helotiales</taxon>
        <taxon>Sclerotiniaceae</taxon>
        <taxon>Monilinia</taxon>
    </lineage>
</organism>
<dbReference type="VEuPathDB" id="FungiDB:MFRU_007g02620"/>
<dbReference type="InterPro" id="IPR039869">
    <property type="entry name" value="UBTD1/2"/>
</dbReference>